<evidence type="ECO:0000256" key="1">
    <source>
        <dbReference type="SAM" id="Phobius"/>
    </source>
</evidence>
<evidence type="ECO:0000313" key="3">
    <source>
        <dbReference type="Proteomes" id="UP001501676"/>
    </source>
</evidence>
<proteinExistence type="predicted"/>
<organism evidence="2 3">
    <name type="scientific">Cryptosporangium minutisporangium</name>
    <dbReference type="NCBI Taxonomy" id="113569"/>
    <lineage>
        <taxon>Bacteria</taxon>
        <taxon>Bacillati</taxon>
        <taxon>Actinomycetota</taxon>
        <taxon>Actinomycetes</taxon>
        <taxon>Cryptosporangiales</taxon>
        <taxon>Cryptosporangiaceae</taxon>
        <taxon>Cryptosporangium</taxon>
    </lineage>
</organism>
<evidence type="ECO:0008006" key="4">
    <source>
        <dbReference type="Google" id="ProtNLM"/>
    </source>
</evidence>
<name>A0ABP6SRL7_9ACTN</name>
<reference evidence="3" key="1">
    <citation type="journal article" date="2019" name="Int. J. Syst. Evol. Microbiol.">
        <title>The Global Catalogue of Microorganisms (GCM) 10K type strain sequencing project: providing services to taxonomists for standard genome sequencing and annotation.</title>
        <authorList>
            <consortium name="The Broad Institute Genomics Platform"/>
            <consortium name="The Broad Institute Genome Sequencing Center for Infectious Disease"/>
            <person name="Wu L."/>
            <person name="Ma J."/>
        </authorList>
    </citation>
    <scope>NUCLEOTIDE SEQUENCE [LARGE SCALE GENOMIC DNA]</scope>
    <source>
        <strain evidence="3">JCM 9458</strain>
    </source>
</reference>
<keyword evidence="1" id="KW-1133">Transmembrane helix</keyword>
<keyword evidence="3" id="KW-1185">Reference proteome</keyword>
<feature type="transmembrane region" description="Helical" evidence="1">
    <location>
        <begin position="20"/>
        <end position="37"/>
    </location>
</feature>
<dbReference type="InterPro" id="IPR045770">
    <property type="entry name" value="DUF6223"/>
</dbReference>
<feature type="transmembrane region" description="Helical" evidence="1">
    <location>
        <begin position="79"/>
        <end position="99"/>
    </location>
</feature>
<keyword evidence="1" id="KW-0472">Membrane</keyword>
<evidence type="ECO:0000313" key="2">
    <source>
        <dbReference type="EMBL" id="GAA3382971.1"/>
    </source>
</evidence>
<dbReference type="EMBL" id="BAAAYN010000004">
    <property type="protein sequence ID" value="GAA3382971.1"/>
    <property type="molecule type" value="Genomic_DNA"/>
</dbReference>
<gene>
    <name evidence="2" type="ORF">GCM10020369_07030</name>
</gene>
<comment type="caution">
    <text evidence="2">The sequence shown here is derived from an EMBL/GenBank/DDBJ whole genome shotgun (WGS) entry which is preliminary data.</text>
</comment>
<sequence>MYLLSADVTTMSAGRLTASAAGLIALIGVVLGVLALIRSGDQRWRRAATVAPVLGLIGIVAGGVVVATADGGLGTGNGLGGGVVALVVGAIAVALGGLAQVRSRRASREPSDRIRTRG</sequence>
<feature type="transmembrane region" description="Helical" evidence="1">
    <location>
        <begin position="49"/>
        <end position="67"/>
    </location>
</feature>
<accession>A0ABP6SRL7</accession>
<keyword evidence="1" id="KW-0812">Transmembrane</keyword>
<protein>
    <recommendedName>
        <fullName evidence="4">Integral membrane protein</fullName>
    </recommendedName>
</protein>
<dbReference type="Pfam" id="PF19733">
    <property type="entry name" value="DUF6223"/>
    <property type="match status" value="1"/>
</dbReference>
<dbReference type="Proteomes" id="UP001501676">
    <property type="component" value="Unassembled WGS sequence"/>
</dbReference>